<gene>
    <name evidence="1" type="ORF">CROQUDRAFT_90736</name>
</gene>
<protein>
    <submittedName>
        <fullName evidence="1">Uncharacterized protein</fullName>
    </submittedName>
</protein>
<name>A0A9P6TDQ1_9BASI</name>
<keyword evidence="2" id="KW-1185">Reference proteome</keyword>
<organism evidence="1 2">
    <name type="scientific">Cronartium quercuum f. sp. fusiforme G11</name>
    <dbReference type="NCBI Taxonomy" id="708437"/>
    <lineage>
        <taxon>Eukaryota</taxon>
        <taxon>Fungi</taxon>
        <taxon>Dikarya</taxon>
        <taxon>Basidiomycota</taxon>
        <taxon>Pucciniomycotina</taxon>
        <taxon>Pucciniomycetes</taxon>
        <taxon>Pucciniales</taxon>
        <taxon>Coleosporiaceae</taxon>
        <taxon>Cronartium</taxon>
    </lineage>
</organism>
<dbReference type="Proteomes" id="UP000886653">
    <property type="component" value="Unassembled WGS sequence"/>
</dbReference>
<comment type="caution">
    <text evidence="1">The sequence shown here is derived from an EMBL/GenBank/DDBJ whole genome shotgun (WGS) entry which is preliminary data.</text>
</comment>
<dbReference type="AlphaFoldDB" id="A0A9P6TDQ1"/>
<evidence type="ECO:0000313" key="2">
    <source>
        <dbReference type="Proteomes" id="UP000886653"/>
    </source>
</evidence>
<dbReference type="EMBL" id="MU167241">
    <property type="protein sequence ID" value="KAG0147999.1"/>
    <property type="molecule type" value="Genomic_DNA"/>
</dbReference>
<sequence length="62" mass="6932">MNVQIEIQPNLESENNVLGLKALPPHHQSCIPIPDQIRPPSPMPVLFMLMFSSQNTIGPKQD</sequence>
<proteinExistence type="predicted"/>
<evidence type="ECO:0000313" key="1">
    <source>
        <dbReference type="EMBL" id="KAG0147999.1"/>
    </source>
</evidence>
<accession>A0A9P6TDQ1</accession>
<reference evidence="1" key="1">
    <citation type="submission" date="2013-11" db="EMBL/GenBank/DDBJ databases">
        <title>Genome sequence of the fusiform rust pathogen reveals effectors for host alternation and coevolution with pine.</title>
        <authorList>
            <consortium name="DOE Joint Genome Institute"/>
            <person name="Smith K."/>
            <person name="Pendleton A."/>
            <person name="Kubisiak T."/>
            <person name="Anderson C."/>
            <person name="Salamov A."/>
            <person name="Aerts A."/>
            <person name="Riley R."/>
            <person name="Clum A."/>
            <person name="Lindquist E."/>
            <person name="Ence D."/>
            <person name="Campbell M."/>
            <person name="Kronenberg Z."/>
            <person name="Feau N."/>
            <person name="Dhillon B."/>
            <person name="Hamelin R."/>
            <person name="Burleigh J."/>
            <person name="Smith J."/>
            <person name="Yandell M."/>
            <person name="Nelson C."/>
            <person name="Grigoriev I."/>
            <person name="Davis J."/>
        </authorList>
    </citation>
    <scope>NUCLEOTIDE SEQUENCE</scope>
    <source>
        <strain evidence="1">G11</strain>
    </source>
</reference>